<proteinExistence type="predicted"/>
<dbReference type="InterPro" id="IPR016796">
    <property type="entry name" value="UCP021774"/>
</dbReference>
<name>A0A3B1DQC9_9ZZZZ</name>
<sequence>MEKFDYTVETNKSFDEAVEAIIAQTKEKGFGVLHVHDVKATLAGKGFEREPLKIIEICNAKYANEVLKADVRIALMLPCPISVYVENGKTCISALRPKIMSDFYPDANIKATAEEVDRIVLEIVDGAR</sequence>
<dbReference type="InterPro" id="IPR005180">
    <property type="entry name" value="DUF302"/>
</dbReference>
<dbReference type="PIRSF" id="PIRSF021774">
    <property type="entry name" value="UCP021774"/>
    <property type="match status" value="1"/>
</dbReference>
<dbReference type="EMBL" id="UOGI01000090">
    <property type="protein sequence ID" value="VAX30877.1"/>
    <property type="molecule type" value="Genomic_DNA"/>
</dbReference>
<dbReference type="Pfam" id="PF03625">
    <property type="entry name" value="DUF302"/>
    <property type="match status" value="1"/>
</dbReference>
<gene>
    <name evidence="2" type="ORF">MNBD_NITROSPIRAE03-1756</name>
</gene>
<dbReference type="CDD" id="cd14797">
    <property type="entry name" value="DUF302"/>
    <property type="match status" value="1"/>
</dbReference>
<feature type="domain" description="DUF302" evidence="1">
    <location>
        <begin position="36"/>
        <end position="97"/>
    </location>
</feature>
<dbReference type="InterPro" id="IPR035923">
    <property type="entry name" value="TT1751-like_sf"/>
</dbReference>
<evidence type="ECO:0000259" key="1">
    <source>
        <dbReference type="Pfam" id="PF03625"/>
    </source>
</evidence>
<organism evidence="2">
    <name type="scientific">hydrothermal vent metagenome</name>
    <dbReference type="NCBI Taxonomy" id="652676"/>
    <lineage>
        <taxon>unclassified sequences</taxon>
        <taxon>metagenomes</taxon>
        <taxon>ecological metagenomes</taxon>
    </lineage>
</organism>
<dbReference type="Gene3D" id="3.30.310.70">
    <property type="entry name" value="TT1751-like domain"/>
    <property type="match status" value="1"/>
</dbReference>
<dbReference type="SUPFAM" id="SSF103247">
    <property type="entry name" value="TT1751-like"/>
    <property type="match status" value="1"/>
</dbReference>
<dbReference type="PANTHER" id="PTHR38342">
    <property type="entry name" value="SLR5037 PROTEIN"/>
    <property type="match status" value="1"/>
</dbReference>
<dbReference type="PANTHER" id="PTHR38342:SF1">
    <property type="entry name" value="SLR5037 PROTEIN"/>
    <property type="match status" value="1"/>
</dbReference>
<reference evidence="2" key="1">
    <citation type="submission" date="2018-06" db="EMBL/GenBank/DDBJ databases">
        <authorList>
            <person name="Zhirakovskaya E."/>
        </authorList>
    </citation>
    <scope>NUCLEOTIDE SEQUENCE</scope>
</reference>
<protein>
    <recommendedName>
        <fullName evidence="1">DUF302 domain-containing protein</fullName>
    </recommendedName>
</protein>
<dbReference type="AlphaFoldDB" id="A0A3B1DQC9"/>
<evidence type="ECO:0000313" key="2">
    <source>
        <dbReference type="EMBL" id="VAX30877.1"/>
    </source>
</evidence>
<accession>A0A3B1DQC9</accession>